<feature type="compositionally biased region" description="Low complexity" evidence="1">
    <location>
        <begin position="126"/>
        <end position="154"/>
    </location>
</feature>
<keyword evidence="2" id="KW-0812">Transmembrane</keyword>
<gene>
    <name evidence="4" type="ORF">PoB_003437700</name>
</gene>
<keyword evidence="2" id="KW-1133">Transmembrane helix</keyword>
<keyword evidence="3" id="KW-0732">Signal</keyword>
<evidence type="ECO:0000313" key="5">
    <source>
        <dbReference type="Proteomes" id="UP000735302"/>
    </source>
</evidence>
<feature type="chain" id="PRO_5043887219" evidence="3">
    <location>
        <begin position="30"/>
        <end position="414"/>
    </location>
</feature>
<feature type="transmembrane region" description="Helical" evidence="2">
    <location>
        <begin position="163"/>
        <end position="188"/>
    </location>
</feature>
<organism evidence="4 5">
    <name type="scientific">Plakobranchus ocellatus</name>
    <dbReference type="NCBI Taxonomy" id="259542"/>
    <lineage>
        <taxon>Eukaryota</taxon>
        <taxon>Metazoa</taxon>
        <taxon>Spiralia</taxon>
        <taxon>Lophotrochozoa</taxon>
        <taxon>Mollusca</taxon>
        <taxon>Gastropoda</taxon>
        <taxon>Heterobranchia</taxon>
        <taxon>Euthyneura</taxon>
        <taxon>Panpulmonata</taxon>
        <taxon>Sacoglossa</taxon>
        <taxon>Placobranchoidea</taxon>
        <taxon>Plakobranchidae</taxon>
        <taxon>Plakobranchus</taxon>
    </lineage>
</organism>
<name>A0AAV4ALR7_9GAST</name>
<keyword evidence="2" id="KW-0472">Membrane</keyword>
<dbReference type="EMBL" id="BLXT01003924">
    <property type="protein sequence ID" value="GFO07872.1"/>
    <property type="molecule type" value="Genomic_DNA"/>
</dbReference>
<dbReference type="AlphaFoldDB" id="A0AAV4ALR7"/>
<reference evidence="4 5" key="1">
    <citation type="journal article" date="2021" name="Elife">
        <title>Chloroplast acquisition without the gene transfer in kleptoplastic sea slugs, Plakobranchus ocellatus.</title>
        <authorList>
            <person name="Maeda T."/>
            <person name="Takahashi S."/>
            <person name="Yoshida T."/>
            <person name="Shimamura S."/>
            <person name="Takaki Y."/>
            <person name="Nagai Y."/>
            <person name="Toyoda A."/>
            <person name="Suzuki Y."/>
            <person name="Arimoto A."/>
            <person name="Ishii H."/>
            <person name="Satoh N."/>
            <person name="Nishiyama T."/>
            <person name="Hasebe M."/>
            <person name="Maruyama T."/>
            <person name="Minagawa J."/>
            <person name="Obokata J."/>
            <person name="Shigenobu S."/>
        </authorList>
    </citation>
    <scope>NUCLEOTIDE SEQUENCE [LARGE SCALE GENOMIC DNA]</scope>
</reference>
<evidence type="ECO:0000256" key="3">
    <source>
        <dbReference type="SAM" id="SignalP"/>
    </source>
</evidence>
<feature type="region of interest" description="Disordered" evidence="1">
    <location>
        <begin position="370"/>
        <end position="414"/>
    </location>
</feature>
<dbReference type="Proteomes" id="UP000735302">
    <property type="component" value="Unassembled WGS sequence"/>
</dbReference>
<sequence>MARHDWFHPGIYLFLVLAFSLSMVSNSDGQVNPVFKFSPFTIEFTQERLERFLRCMCTARTSTCQQDYKLTSAFNYAAQGNVRSENISATREVEIRNVAGHPAFVKGSCETPGGSPRSGYNDDNNDVGNNDGNNDAGNNDNNKDAGNNNGNNDSNNDEDTTGLMVAAAVGWLLFGLLAGTNFALLYCWRCRKTLVINRRNQSEQKNTKFVASQNRSLPSGYGDHLPTSQQGRGNVNKNNGHSNGYTDYIEVNDEYTVIDDEKMPNVKKEITKTNGVEPTYKNVLPHSPPQMSEDGSLKTINGYTTMTITSGDVSQRNKQSIEETEACARLQTGRLAADLQMSKGAMLTYDIPSGTLANNGKAMIDSERPGRAEDAVNESVHPSNIAPAVYDEQDESASHHYKSPPIRNTEALEG</sequence>
<protein>
    <submittedName>
        <fullName evidence="4">Uncharacterized protein</fullName>
    </submittedName>
</protein>
<accession>A0AAV4ALR7</accession>
<comment type="caution">
    <text evidence="4">The sequence shown here is derived from an EMBL/GenBank/DDBJ whole genome shotgun (WGS) entry which is preliminary data.</text>
</comment>
<evidence type="ECO:0000313" key="4">
    <source>
        <dbReference type="EMBL" id="GFO07872.1"/>
    </source>
</evidence>
<feature type="signal peptide" evidence="3">
    <location>
        <begin position="1"/>
        <end position="29"/>
    </location>
</feature>
<keyword evidence="5" id="KW-1185">Reference proteome</keyword>
<evidence type="ECO:0000256" key="1">
    <source>
        <dbReference type="SAM" id="MobiDB-lite"/>
    </source>
</evidence>
<evidence type="ECO:0000256" key="2">
    <source>
        <dbReference type="SAM" id="Phobius"/>
    </source>
</evidence>
<proteinExistence type="predicted"/>
<feature type="region of interest" description="Disordered" evidence="1">
    <location>
        <begin position="106"/>
        <end position="157"/>
    </location>
</feature>